<dbReference type="InterPro" id="IPR000524">
    <property type="entry name" value="Tscrpt_reg_HTH_GntR"/>
</dbReference>
<dbReference type="InterPro" id="IPR036390">
    <property type="entry name" value="WH_DNA-bd_sf"/>
</dbReference>
<feature type="domain" description="HTH gntR-type" evidence="6">
    <location>
        <begin position="34"/>
        <end position="102"/>
    </location>
</feature>
<evidence type="ECO:0000256" key="5">
    <source>
        <dbReference type="ARBA" id="ARBA00023163"/>
    </source>
</evidence>
<comment type="caution">
    <text evidence="7">The sequence shown here is derived from an EMBL/GenBank/DDBJ whole genome shotgun (WGS) entry which is preliminary data.</text>
</comment>
<dbReference type="GO" id="GO:0003700">
    <property type="term" value="F:DNA-binding transcription factor activity"/>
    <property type="evidence" value="ECO:0007669"/>
    <property type="project" value="InterPro"/>
</dbReference>
<dbReference type="EMBL" id="RAXT01000019">
    <property type="protein sequence ID" value="RKG37576.1"/>
    <property type="molecule type" value="Genomic_DNA"/>
</dbReference>
<dbReference type="CDD" id="cd00609">
    <property type="entry name" value="AAT_like"/>
    <property type="match status" value="1"/>
</dbReference>
<dbReference type="SUPFAM" id="SSF53383">
    <property type="entry name" value="PLP-dependent transferases"/>
    <property type="match status" value="1"/>
</dbReference>
<dbReference type="PRINTS" id="PR00035">
    <property type="entry name" value="HTHGNTR"/>
</dbReference>
<evidence type="ECO:0000256" key="2">
    <source>
        <dbReference type="ARBA" id="ARBA00022898"/>
    </source>
</evidence>
<name>A0A3A8EVW6_9GAMM</name>
<keyword evidence="5" id="KW-0804">Transcription</keyword>
<evidence type="ECO:0000313" key="8">
    <source>
        <dbReference type="Proteomes" id="UP000280405"/>
    </source>
</evidence>
<dbReference type="CDD" id="cd07377">
    <property type="entry name" value="WHTH_GntR"/>
    <property type="match status" value="1"/>
</dbReference>
<dbReference type="PROSITE" id="PS50949">
    <property type="entry name" value="HTH_GNTR"/>
    <property type="match status" value="1"/>
</dbReference>
<keyword evidence="7" id="KW-0808">Transferase</keyword>
<dbReference type="Pfam" id="PF00155">
    <property type="entry name" value="Aminotran_1_2"/>
    <property type="match status" value="1"/>
</dbReference>
<dbReference type="GO" id="GO:0030170">
    <property type="term" value="F:pyridoxal phosphate binding"/>
    <property type="evidence" value="ECO:0007669"/>
    <property type="project" value="InterPro"/>
</dbReference>
<evidence type="ECO:0000256" key="1">
    <source>
        <dbReference type="ARBA" id="ARBA00005384"/>
    </source>
</evidence>
<dbReference type="GO" id="GO:0003677">
    <property type="term" value="F:DNA binding"/>
    <property type="evidence" value="ECO:0007669"/>
    <property type="project" value="UniProtKB-KW"/>
</dbReference>
<evidence type="ECO:0000256" key="4">
    <source>
        <dbReference type="ARBA" id="ARBA00023125"/>
    </source>
</evidence>
<keyword evidence="3" id="KW-0805">Transcription regulation</keyword>
<dbReference type="InterPro" id="IPR004839">
    <property type="entry name" value="Aminotransferase_I/II_large"/>
</dbReference>
<comment type="similarity">
    <text evidence="1">In the C-terminal section; belongs to the class-I pyridoxal-phosphate-dependent aminotransferase family.</text>
</comment>
<dbReference type="PANTHER" id="PTHR46577:SF1">
    <property type="entry name" value="HTH-TYPE TRANSCRIPTIONAL REGULATORY PROTEIN GABR"/>
    <property type="match status" value="1"/>
</dbReference>
<dbReference type="Gene3D" id="1.10.10.10">
    <property type="entry name" value="Winged helix-like DNA-binding domain superfamily/Winged helix DNA-binding domain"/>
    <property type="match status" value="1"/>
</dbReference>
<dbReference type="GO" id="GO:0008483">
    <property type="term" value="F:transaminase activity"/>
    <property type="evidence" value="ECO:0007669"/>
    <property type="project" value="UniProtKB-KW"/>
</dbReference>
<protein>
    <submittedName>
        <fullName evidence="7">PLP-dependent aminotransferase family protein</fullName>
    </submittedName>
</protein>
<dbReference type="Proteomes" id="UP000280405">
    <property type="component" value="Unassembled WGS sequence"/>
</dbReference>
<proteinExistence type="inferred from homology"/>
<dbReference type="InterPro" id="IPR015424">
    <property type="entry name" value="PyrdxlP-dep_Trfase"/>
</dbReference>
<reference evidence="7 8" key="1">
    <citation type="submission" date="2018-09" db="EMBL/GenBank/DDBJ databases">
        <title>The draft genome of Acinetobacter spp. strains.</title>
        <authorList>
            <person name="Qin J."/>
            <person name="Feng Y."/>
            <person name="Zong Z."/>
        </authorList>
    </citation>
    <scope>NUCLEOTIDE SEQUENCE [LARGE SCALE GENOMIC DNA]</scope>
    <source>
        <strain evidence="7 8">WCHAc060115</strain>
    </source>
</reference>
<keyword evidence="2" id="KW-0663">Pyridoxal phosphate</keyword>
<accession>A0A3A8EVW6</accession>
<sequence>MTTDESHLQPAGESQLRSLLGDYVLQRLQQETEGKLHQRLFHCLRSAIIEGVIQPKVRLPASRDLAQEIHVSRNTVLTTYEQLQAEGYLEARTGHGTWVSEQLPEAFLNTHIHLDNASGDKIQNSYTLSKRGSNLIEYAAASPHQWGAFVPGAPDVTEFPHHIFSRIQSRLSREPDIDCLIYSNAGGCIELRQALADYLRIARSVQCDADQIIITEGVHQAIDLVSRALSDIGDPVWIEDPAYWGMRNTLRMNGLDLHPMPVDANGIIPNTRFDQAPKLIFVTPSHQYPLGSHLSLERRKQLIHIAQKNNSWIVEDDYDSEFRFSGSPYPSLQGLEQNAPVLYMGTFSKTIYPSLRIGYLVVPKPLFPLLRIAAAELYRGGHLLEQKALAEFISEGHYEAHIRRMRLLYGKRRDFLIDLITRYLGSAFIHEYDQAAGLHLILKLPEFCNDITIATMALERGIKVRPLSQYYMQPTMQRGLLLGFACVNEKDMLMAFGVLLQCLREAGISTLS</sequence>
<dbReference type="SMART" id="SM00345">
    <property type="entry name" value="HTH_GNTR"/>
    <property type="match status" value="1"/>
</dbReference>
<evidence type="ECO:0000256" key="3">
    <source>
        <dbReference type="ARBA" id="ARBA00023015"/>
    </source>
</evidence>
<dbReference type="AlphaFoldDB" id="A0A3A8EVW6"/>
<dbReference type="Gene3D" id="3.40.640.10">
    <property type="entry name" value="Type I PLP-dependent aspartate aminotransferase-like (Major domain)"/>
    <property type="match status" value="1"/>
</dbReference>
<evidence type="ECO:0000313" key="7">
    <source>
        <dbReference type="EMBL" id="RKG37576.1"/>
    </source>
</evidence>
<organism evidence="7 8">
    <name type="scientific">Acinetobacter rongchengensis</name>
    <dbReference type="NCBI Taxonomy" id="2419601"/>
    <lineage>
        <taxon>Bacteria</taxon>
        <taxon>Pseudomonadati</taxon>
        <taxon>Pseudomonadota</taxon>
        <taxon>Gammaproteobacteria</taxon>
        <taxon>Moraxellales</taxon>
        <taxon>Moraxellaceae</taxon>
        <taxon>Acinetobacter</taxon>
    </lineage>
</organism>
<dbReference type="SUPFAM" id="SSF46785">
    <property type="entry name" value="Winged helix' DNA-binding domain"/>
    <property type="match status" value="1"/>
</dbReference>
<keyword evidence="8" id="KW-1185">Reference proteome</keyword>
<gene>
    <name evidence="7" type="ORF">D7V20_10370</name>
</gene>
<dbReference type="PANTHER" id="PTHR46577">
    <property type="entry name" value="HTH-TYPE TRANSCRIPTIONAL REGULATORY PROTEIN GABR"/>
    <property type="match status" value="1"/>
</dbReference>
<dbReference type="InterPro" id="IPR036388">
    <property type="entry name" value="WH-like_DNA-bd_sf"/>
</dbReference>
<keyword evidence="4" id="KW-0238">DNA-binding</keyword>
<dbReference type="InterPro" id="IPR015421">
    <property type="entry name" value="PyrdxlP-dep_Trfase_major"/>
</dbReference>
<dbReference type="Pfam" id="PF00392">
    <property type="entry name" value="GntR"/>
    <property type="match status" value="1"/>
</dbReference>
<dbReference type="InterPro" id="IPR051446">
    <property type="entry name" value="HTH_trans_reg/aminotransferase"/>
</dbReference>
<keyword evidence="7" id="KW-0032">Aminotransferase</keyword>
<evidence type="ECO:0000259" key="6">
    <source>
        <dbReference type="PROSITE" id="PS50949"/>
    </source>
</evidence>
<dbReference type="OrthoDB" id="9808770at2"/>